<comment type="similarity">
    <text evidence="1 4 6">Belongs to the pyrroline-5-carboxylate reductase family.</text>
</comment>
<evidence type="ECO:0000256" key="5">
    <source>
        <dbReference type="NCBIfam" id="TIGR00112"/>
    </source>
</evidence>
<organism evidence="10 11">
    <name type="scientific">Sphingomonas alpina</name>
    <dbReference type="NCBI Taxonomy" id="653931"/>
    <lineage>
        <taxon>Bacteria</taxon>
        <taxon>Pseudomonadati</taxon>
        <taxon>Pseudomonadota</taxon>
        <taxon>Alphaproteobacteria</taxon>
        <taxon>Sphingomonadales</taxon>
        <taxon>Sphingomonadaceae</taxon>
        <taxon>Sphingomonas</taxon>
    </lineage>
</organism>
<feature type="domain" description="Pyrroline-5-carboxylate reductase dimerisation" evidence="9">
    <location>
        <begin position="157"/>
        <end position="261"/>
    </location>
</feature>
<dbReference type="SUPFAM" id="SSF48179">
    <property type="entry name" value="6-phosphogluconate dehydrogenase C-terminal domain-like"/>
    <property type="match status" value="1"/>
</dbReference>
<evidence type="ECO:0000259" key="8">
    <source>
        <dbReference type="Pfam" id="PF03807"/>
    </source>
</evidence>
<keyword evidence="4 6" id="KW-0641">Proline biosynthesis</keyword>
<dbReference type="PROSITE" id="PS00521">
    <property type="entry name" value="P5CR"/>
    <property type="match status" value="1"/>
</dbReference>
<dbReference type="AlphaFoldDB" id="A0A7H0LPY8"/>
<sequence length="342" mass="35931">MSSPRLWLVGCGNMGGAMLRQWVASGVVAPDRIDIVNRGDRDFPGGVRQARDLPDGDLPDMVMLAMKPQQIDDIAARYGERLAGVPVLISILAGVEEAALAKRFRTGAIVRAMPNLPVGIGKGVVGLYSESADAAARDQVAALMTPLGLVEWIDDDALFNVLTAVAGSGPAFLYRFIDALAAAGATLGLPADQAERLAVATVQGSALLAAAADVSPAILADRVASPGGSTREGLNILDREDALKTLLVETIRASVRRNAEMAAAARQSAVGLGRITLFPFVLSLSHRPSSPRTGTRRTALRQAQGERQGGSSSRNRTKRLSWCRNGANSDCLEGAAMVPLYP</sequence>
<comment type="function">
    <text evidence="4">Catalyzes the reduction of 1-pyrroline-5-carboxylate (PCA) to L-proline.</text>
</comment>
<evidence type="ECO:0000256" key="7">
    <source>
        <dbReference type="SAM" id="MobiDB-lite"/>
    </source>
</evidence>
<evidence type="ECO:0000256" key="3">
    <source>
        <dbReference type="ARBA" id="ARBA00023002"/>
    </source>
</evidence>
<dbReference type="Gene3D" id="3.40.50.720">
    <property type="entry name" value="NAD(P)-binding Rossmann-like Domain"/>
    <property type="match status" value="1"/>
</dbReference>
<evidence type="ECO:0000256" key="6">
    <source>
        <dbReference type="RuleBase" id="RU003903"/>
    </source>
</evidence>
<feature type="domain" description="Pyrroline-5-carboxylate reductase catalytic N-terminal" evidence="8">
    <location>
        <begin position="8"/>
        <end position="94"/>
    </location>
</feature>
<dbReference type="KEGG" id="spap:H3Z74_11740"/>
<evidence type="ECO:0000313" key="11">
    <source>
        <dbReference type="Proteomes" id="UP000516148"/>
    </source>
</evidence>
<dbReference type="InterPro" id="IPR053790">
    <property type="entry name" value="P5CR-like_CS"/>
</dbReference>
<reference evidence="10 11" key="1">
    <citation type="submission" date="2020-09" db="EMBL/GenBank/DDBJ databases">
        <title>Sphingomonas sp., a new species isolated from pork steak.</title>
        <authorList>
            <person name="Heidler von Heilborn D."/>
        </authorList>
    </citation>
    <scope>NUCLEOTIDE SEQUENCE [LARGE SCALE GENOMIC DNA]</scope>
    <source>
        <strain evidence="11">S8-3T</strain>
    </source>
</reference>
<dbReference type="InterPro" id="IPR028939">
    <property type="entry name" value="P5C_Rdtase_cat_N"/>
</dbReference>
<feature type="region of interest" description="Disordered" evidence="7">
    <location>
        <begin position="287"/>
        <end position="320"/>
    </location>
</feature>
<keyword evidence="2 4" id="KW-0521">NADP</keyword>
<dbReference type="HAMAP" id="MF_01925">
    <property type="entry name" value="P5C_reductase"/>
    <property type="match status" value="1"/>
</dbReference>
<dbReference type="NCBIfam" id="TIGR00112">
    <property type="entry name" value="proC"/>
    <property type="match status" value="1"/>
</dbReference>
<proteinExistence type="inferred from homology"/>
<dbReference type="FunFam" id="1.10.3730.10:FF:000001">
    <property type="entry name" value="Pyrroline-5-carboxylate reductase"/>
    <property type="match status" value="1"/>
</dbReference>
<dbReference type="EC" id="1.5.1.2" evidence="4 5"/>
<keyword evidence="4 6" id="KW-0028">Amino-acid biosynthesis</keyword>
<gene>
    <name evidence="4 10" type="primary">proC</name>
    <name evidence="10" type="ORF">H3Z74_11740</name>
</gene>
<evidence type="ECO:0000259" key="9">
    <source>
        <dbReference type="Pfam" id="PF14748"/>
    </source>
</evidence>
<name>A0A7H0LPY8_9SPHN</name>
<dbReference type="InterPro" id="IPR029036">
    <property type="entry name" value="P5CR_dimer"/>
</dbReference>
<dbReference type="PANTHER" id="PTHR11645">
    <property type="entry name" value="PYRROLINE-5-CARBOXYLATE REDUCTASE"/>
    <property type="match status" value="1"/>
</dbReference>
<evidence type="ECO:0000256" key="4">
    <source>
        <dbReference type="HAMAP-Rule" id="MF_01925"/>
    </source>
</evidence>
<dbReference type="Pfam" id="PF03807">
    <property type="entry name" value="F420_oxidored"/>
    <property type="match status" value="1"/>
</dbReference>
<dbReference type="GO" id="GO:0004735">
    <property type="term" value="F:pyrroline-5-carboxylate reductase activity"/>
    <property type="evidence" value="ECO:0007669"/>
    <property type="project" value="UniProtKB-UniRule"/>
</dbReference>
<evidence type="ECO:0000256" key="2">
    <source>
        <dbReference type="ARBA" id="ARBA00022857"/>
    </source>
</evidence>
<keyword evidence="4" id="KW-0963">Cytoplasm</keyword>
<comment type="catalytic activity">
    <reaction evidence="4">
        <text>L-proline + NAD(+) = (S)-1-pyrroline-5-carboxylate + NADH + 2 H(+)</text>
        <dbReference type="Rhea" id="RHEA:14105"/>
        <dbReference type="ChEBI" id="CHEBI:15378"/>
        <dbReference type="ChEBI" id="CHEBI:17388"/>
        <dbReference type="ChEBI" id="CHEBI:57540"/>
        <dbReference type="ChEBI" id="CHEBI:57945"/>
        <dbReference type="ChEBI" id="CHEBI:60039"/>
        <dbReference type="EC" id="1.5.1.2"/>
    </reaction>
</comment>
<dbReference type="EMBL" id="CP061038">
    <property type="protein sequence ID" value="QNQ11741.1"/>
    <property type="molecule type" value="Genomic_DNA"/>
</dbReference>
<accession>A0A7H0LPY8</accession>
<protein>
    <recommendedName>
        <fullName evidence="4 5">Pyrroline-5-carboxylate reductase</fullName>
        <shortName evidence="4">P5C reductase</shortName>
        <shortName evidence="4">P5CR</shortName>
        <ecNumber evidence="4 5">1.5.1.2</ecNumber>
    </recommendedName>
    <alternativeName>
        <fullName evidence="4">PCA reductase</fullName>
    </alternativeName>
</protein>
<dbReference type="SUPFAM" id="SSF51735">
    <property type="entry name" value="NAD(P)-binding Rossmann-fold domains"/>
    <property type="match status" value="1"/>
</dbReference>
<dbReference type="Proteomes" id="UP000516148">
    <property type="component" value="Chromosome"/>
</dbReference>
<evidence type="ECO:0000313" key="10">
    <source>
        <dbReference type="EMBL" id="QNQ11741.1"/>
    </source>
</evidence>
<dbReference type="PANTHER" id="PTHR11645:SF0">
    <property type="entry name" value="PYRROLINE-5-CARBOXYLATE REDUCTASE 3"/>
    <property type="match status" value="1"/>
</dbReference>
<comment type="catalytic activity">
    <reaction evidence="4 6">
        <text>L-proline + NADP(+) = (S)-1-pyrroline-5-carboxylate + NADPH + 2 H(+)</text>
        <dbReference type="Rhea" id="RHEA:14109"/>
        <dbReference type="ChEBI" id="CHEBI:15378"/>
        <dbReference type="ChEBI" id="CHEBI:17388"/>
        <dbReference type="ChEBI" id="CHEBI:57783"/>
        <dbReference type="ChEBI" id="CHEBI:58349"/>
        <dbReference type="ChEBI" id="CHEBI:60039"/>
        <dbReference type="EC" id="1.5.1.2"/>
    </reaction>
</comment>
<dbReference type="Gene3D" id="1.10.3730.10">
    <property type="entry name" value="ProC C-terminal domain-like"/>
    <property type="match status" value="1"/>
</dbReference>
<dbReference type="GO" id="GO:0005737">
    <property type="term" value="C:cytoplasm"/>
    <property type="evidence" value="ECO:0007669"/>
    <property type="project" value="UniProtKB-SubCell"/>
</dbReference>
<keyword evidence="11" id="KW-1185">Reference proteome</keyword>
<comment type="subcellular location">
    <subcellularLocation>
        <location evidence="4">Cytoplasm</location>
    </subcellularLocation>
</comment>
<dbReference type="InterPro" id="IPR000304">
    <property type="entry name" value="Pyrroline-COOH_reductase"/>
</dbReference>
<dbReference type="InterPro" id="IPR036291">
    <property type="entry name" value="NAD(P)-bd_dom_sf"/>
</dbReference>
<dbReference type="Pfam" id="PF14748">
    <property type="entry name" value="P5CR_dimer"/>
    <property type="match status" value="1"/>
</dbReference>
<dbReference type="UniPathway" id="UPA00098">
    <property type="reaction ID" value="UER00361"/>
</dbReference>
<dbReference type="InterPro" id="IPR008927">
    <property type="entry name" value="6-PGluconate_DH-like_C_sf"/>
</dbReference>
<dbReference type="GO" id="GO:0055129">
    <property type="term" value="P:L-proline biosynthetic process"/>
    <property type="evidence" value="ECO:0007669"/>
    <property type="project" value="UniProtKB-UniRule"/>
</dbReference>
<comment type="pathway">
    <text evidence="4 6">Amino-acid biosynthesis; L-proline biosynthesis; L-proline from L-glutamate 5-semialdehyde: step 1/1.</text>
</comment>
<keyword evidence="3 4" id="KW-0560">Oxidoreductase</keyword>
<evidence type="ECO:0000256" key="1">
    <source>
        <dbReference type="ARBA" id="ARBA00005525"/>
    </source>
</evidence>